<protein>
    <submittedName>
        <fullName evidence="5">Angiopoietin-related protein 7 isoform X1</fullName>
    </submittedName>
</protein>
<feature type="chain" id="PRO_5026841630" evidence="2">
    <location>
        <begin position="25"/>
        <end position="504"/>
    </location>
</feature>
<dbReference type="Proteomes" id="UP000504633">
    <property type="component" value="Unplaced"/>
</dbReference>
<dbReference type="InterPro" id="IPR050373">
    <property type="entry name" value="Fibrinogen_C-term_domain"/>
</dbReference>
<proteinExistence type="predicted"/>
<dbReference type="Pfam" id="PF00147">
    <property type="entry name" value="Fibrinogen_C"/>
    <property type="match status" value="1"/>
</dbReference>
<evidence type="ECO:0000259" key="3">
    <source>
        <dbReference type="PROSITE" id="PS51406"/>
    </source>
</evidence>
<evidence type="ECO:0000256" key="2">
    <source>
        <dbReference type="SAM" id="SignalP"/>
    </source>
</evidence>
<dbReference type="RefSeq" id="XP_023173975.2">
    <property type="nucleotide sequence ID" value="XM_023318207.2"/>
</dbReference>
<dbReference type="SUPFAM" id="SSF56496">
    <property type="entry name" value="Fibrinogen C-terminal domain-like"/>
    <property type="match status" value="1"/>
</dbReference>
<keyword evidence="4" id="KW-1185">Reference proteome</keyword>
<name>A0A6J1M4H4_DROHY</name>
<dbReference type="SMART" id="SM00186">
    <property type="entry name" value="FBG"/>
    <property type="match status" value="1"/>
</dbReference>
<feature type="compositionally biased region" description="Low complexity" evidence="1">
    <location>
        <begin position="179"/>
        <end position="190"/>
    </location>
</feature>
<dbReference type="KEGG" id="dhe:111601562"/>
<dbReference type="PANTHER" id="PTHR19143">
    <property type="entry name" value="FIBRINOGEN/TENASCIN/ANGIOPOEITIN"/>
    <property type="match status" value="1"/>
</dbReference>
<dbReference type="PROSITE" id="PS51406">
    <property type="entry name" value="FIBRINOGEN_C_2"/>
    <property type="match status" value="1"/>
</dbReference>
<evidence type="ECO:0000256" key="1">
    <source>
        <dbReference type="SAM" id="MobiDB-lite"/>
    </source>
</evidence>
<dbReference type="CDD" id="cd00087">
    <property type="entry name" value="FReD"/>
    <property type="match status" value="1"/>
</dbReference>
<feature type="domain" description="Fibrinogen C-terminal" evidence="3">
    <location>
        <begin position="278"/>
        <end position="498"/>
    </location>
</feature>
<reference evidence="5" key="1">
    <citation type="submission" date="2025-08" db="UniProtKB">
        <authorList>
            <consortium name="RefSeq"/>
        </authorList>
    </citation>
    <scope>IDENTIFICATION</scope>
    <source>
        <strain evidence="5">15085-1641.00</strain>
        <tissue evidence="5">Whole body</tissue>
    </source>
</reference>
<accession>A0A6J1M4H4</accession>
<dbReference type="InterPro" id="IPR036056">
    <property type="entry name" value="Fibrinogen-like_C"/>
</dbReference>
<dbReference type="OrthoDB" id="6145874at2759"/>
<evidence type="ECO:0000313" key="5">
    <source>
        <dbReference type="RefSeq" id="XP_023173975.2"/>
    </source>
</evidence>
<gene>
    <name evidence="5" type="primary">LOC111601562</name>
</gene>
<evidence type="ECO:0000313" key="4">
    <source>
        <dbReference type="Proteomes" id="UP000504633"/>
    </source>
</evidence>
<dbReference type="GO" id="GO:0005615">
    <property type="term" value="C:extracellular space"/>
    <property type="evidence" value="ECO:0007669"/>
    <property type="project" value="TreeGrafter"/>
</dbReference>
<feature type="region of interest" description="Disordered" evidence="1">
    <location>
        <begin position="159"/>
        <end position="190"/>
    </location>
</feature>
<dbReference type="PANTHER" id="PTHR19143:SF327">
    <property type="entry name" value="FI21813P1-RELATED"/>
    <property type="match status" value="1"/>
</dbReference>
<sequence length="504" mass="56286">MGASTVRLCLALICCACSLSGALQESTVPTQAPAVATVGAVVPPVHTQWRGRNYRPHYATPTLAPTAAQHNEMKELMSNLHDRVGILATLDEDQRHRLEVIDKKVDQLLDSNTGRMESLKAQQLNFQQRLDSFEHIQRLTRHTLDELKGETDAIVGTRAGRELSHKQKNRNKLRELSRQTRATSQQQSNAASYLDIFNRTEHTPQRARGRSFNDTELDVAGRLDALATFLVSLAYNVKDTQQSVGKLVQNTNNIRRRLANRKAQSAQLPQNVASLAPAVAEEHATSCLQSYLAVNGILKLQLTPQSDPFYVPCQEDGWTVVMNRSSDDVSFERSWLDYKEGFGNLAGDFFIGLDKLHALTSSSLHELRIWMQDFQDNVAVAGYDSFAISGERELYALSLLGRYQEHLQPPAGDSFSYHAGAKFSTFDSDNDNCLECSCAQRHKAGGWFNACGTSNLMGVYHGLGTNYQRAGETGIYWDTFQGKDYSLRSIKMLIRPLGQEEARR</sequence>
<dbReference type="InterPro" id="IPR014716">
    <property type="entry name" value="Fibrinogen_a/b/g_C_1"/>
</dbReference>
<organism evidence="4 5">
    <name type="scientific">Drosophila hydei</name>
    <name type="common">Fruit fly</name>
    <dbReference type="NCBI Taxonomy" id="7224"/>
    <lineage>
        <taxon>Eukaryota</taxon>
        <taxon>Metazoa</taxon>
        <taxon>Ecdysozoa</taxon>
        <taxon>Arthropoda</taxon>
        <taxon>Hexapoda</taxon>
        <taxon>Insecta</taxon>
        <taxon>Pterygota</taxon>
        <taxon>Neoptera</taxon>
        <taxon>Endopterygota</taxon>
        <taxon>Diptera</taxon>
        <taxon>Brachycera</taxon>
        <taxon>Muscomorpha</taxon>
        <taxon>Ephydroidea</taxon>
        <taxon>Drosophilidae</taxon>
        <taxon>Drosophila</taxon>
    </lineage>
</organism>
<dbReference type="GeneID" id="111601562"/>
<dbReference type="AlphaFoldDB" id="A0A6J1M4H4"/>
<dbReference type="Gene3D" id="3.90.215.10">
    <property type="entry name" value="Gamma Fibrinogen, chain A, domain 1"/>
    <property type="match status" value="1"/>
</dbReference>
<dbReference type="InterPro" id="IPR002181">
    <property type="entry name" value="Fibrinogen_a/b/g_C_dom"/>
</dbReference>
<keyword evidence="2" id="KW-0732">Signal</keyword>
<feature type="signal peptide" evidence="2">
    <location>
        <begin position="1"/>
        <end position="24"/>
    </location>
</feature>